<evidence type="ECO:0000256" key="4">
    <source>
        <dbReference type="ARBA" id="ARBA00022679"/>
    </source>
</evidence>
<comment type="catalytic activity">
    <reaction evidence="6">
        <text>4-aminobutanoate + 2-oxoglutarate = succinate semialdehyde + L-glutamate</text>
        <dbReference type="Rhea" id="RHEA:23352"/>
        <dbReference type="ChEBI" id="CHEBI:16810"/>
        <dbReference type="ChEBI" id="CHEBI:29985"/>
        <dbReference type="ChEBI" id="CHEBI:57706"/>
        <dbReference type="ChEBI" id="CHEBI:59888"/>
        <dbReference type="EC" id="2.6.1.19"/>
    </reaction>
</comment>
<dbReference type="PROSITE" id="PS00600">
    <property type="entry name" value="AA_TRANSFER_CLASS_3"/>
    <property type="match status" value="1"/>
</dbReference>
<evidence type="ECO:0000256" key="7">
    <source>
        <dbReference type="RuleBase" id="RU003560"/>
    </source>
</evidence>
<dbReference type="STRING" id="6832.A0A553PDN4"/>
<dbReference type="CDD" id="cd00610">
    <property type="entry name" value="OAT_like"/>
    <property type="match status" value="1"/>
</dbReference>
<dbReference type="InterPro" id="IPR015422">
    <property type="entry name" value="PyrdxlP-dep_Trfase_small"/>
</dbReference>
<comment type="caution">
    <text evidence="8">The sequence shown here is derived from an EMBL/GenBank/DDBJ whole genome shotgun (WGS) entry which is preliminary data.</text>
</comment>
<sequence>MFQRTQNLHALLYEISKVSNVGSRAASSATTSTLTKNFNGAEPSQTPFKGNLSTVAQPVDSFEAPNVFEPKIHVQTKIPGPRSIQLKDDLQTMQQMGTVSFFSDMYKSQGNYLADVDGNVFLDCFMQIASIPLGYNHPAILESLSKPHNVQLMANRPAMGWFPTEDWAVKMRELFMSVAPKGLDQVYPMMCGTCSNENGIKLMFQRYMHHQRGGRTDFNEEELTSTMKHEAPGSPDLSILAFKGAFHGRTVGLLSCSHSRPIQGVDIPTKKWPKAEFPRYRYPLQSFEQENKVEDDRCLATVEEQIYNQTQLGSPVAGIIVEPIQAEGGDYHGSNYFFQQLGKITRKHNISLLFDEVQTGGGATGTMWCHDQFDMEHGPDIVTFSKKMLSGGIYHNQDHRPAQPGRIINTWVGDPHKIVMLEAVLQTIQRDNLLTRVRRSGDVMVKGLLELEEMYPDLVHSSRGRGTFCAIDASTAEIRDAIINQMKLVGVLVGGCGTQTIRLRPSLIFEEHHAHLMLEKFHDVLSSLRK</sequence>
<keyword evidence="4" id="KW-0808">Transferase</keyword>
<keyword evidence="3" id="KW-0032">Aminotransferase</keyword>
<keyword evidence="5 7" id="KW-0663">Pyridoxal phosphate</keyword>
<protein>
    <recommendedName>
        <fullName evidence="10">(S)-3-amino-2-methylpropionate transaminase</fullName>
    </recommendedName>
</protein>
<evidence type="ECO:0000256" key="3">
    <source>
        <dbReference type="ARBA" id="ARBA00022576"/>
    </source>
</evidence>
<evidence type="ECO:0000256" key="1">
    <source>
        <dbReference type="ARBA" id="ARBA00001933"/>
    </source>
</evidence>
<dbReference type="InterPro" id="IPR049704">
    <property type="entry name" value="Aminotrans_3_PPA_site"/>
</dbReference>
<dbReference type="AlphaFoldDB" id="A0A553PDN4"/>
<dbReference type="GO" id="GO:0009450">
    <property type="term" value="P:gamma-aminobutyric acid catabolic process"/>
    <property type="evidence" value="ECO:0007669"/>
    <property type="project" value="TreeGrafter"/>
</dbReference>
<dbReference type="Gene3D" id="3.40.640.10">
    <property type="entry name" value="Type I PLP-dependent aspartate aminotransferase-like (Major domain)"/>
    <property type="match status" value="1"/>
</dbReference>
<dbReference type="SUPFAM" id="SSF53383">
    <property type="entry name" value="PLP-dependent transferases"/>
    <property type="match status" value="1"/>
</dbReference>
<dbReference type="OrthoDB" id="5419315at2759"/>
<evidence type="ECO:0000313" key="9">
    <source>
        <dbReference type="Proteomes" id="UP000318571"/>
    </source>
</evidence>
<organism evidence="8 9">
    <name type="scientific">Tigriopus californicus</name>
    <name type="common">Marine copepod</name>
    <dbReference type="NCBI Taxonomy" id="6832"/>
    <lineage>
        <taxon>Eukaryota</taxon>
        <taxon>Metazoa</taxon>
        <taxon>Ecdysozoa</taxon>
        <taxon>Arthropoda</taxon>
        <taxon>Crustacea</taxon>
        <taxon>Multicrustacea</taxon>
        <taxon>Hexanauplia</taxon>
        <taxon>Copepoda</taxon>
        <taxon>Harpacticoida</taxon>
        <taxon>Harpacticidae</taxon>
        <taxon>Tigriopus</taxon>
    </lineage>
</organism>
<accession>A0A553PDN4</accession>
<dbReference type="FunFam" id="3.40.640.10:FF:000073">
    <property type="entry name" value="Probable 4-aminobutyrate aminotransferase"/>
    <property type="match status" value="1"/>
</dbReference>
<dbReference type="PANTHER" id="PTHR43206">
    <property type="entry name" value="AMINOTRANSFERASE"/>
    <property type="match status" value="1"/>
</dbReference>
<dbReference type="OMA" id="CVEPVQS"/>
<evidence type="ECO:0000256" key="2">
    <source>
        <dbReference type="ARBA" id="ARBA00008954"/>
    </source>
</evidence>
<proteinExistence type="inferred from homology"/>
<dbReference type="InterPro" id="IPR015421">
    <property type="entry name" value="PyrdxlP-dep_Trfase_major"/>
</dbReference>
<dbReference type="GO" id="GO:0034386">
    <property type="term" value="F:4-aminobutyrate:2-oxoglutarate transaminase activity"/>
    <property type="evidence" value="ECO:0007669"/>
    <property type="project" value="UniProtKB-EC"/>
</dbReference>
<reference evidence="8 9" key="1">
    <citation type="journal article" date="2018" name="Nat. Ecol. Evol.">
        <title>Genomic signatures of mitonuclear coevolution across populations of Tigriopus californicus.</title>
        <authorList>
            <person name="Barreto F.S."/>
            <person name="Watson E.T."/>
            <person name="Lima T.G."/>
            <person name="Willett C.S."/>
            <person name="Edmands S."/>
            <person name="Li W."/>
            <person name="Burton R.S."/>
        </authorList>
    </citation>
    <scope>NUCLEOTIDE SEQUENCE [LARGE SCALE GENOMIC DNA]</scope>
    <source>
        <strain evidence="8 9">San Diego</strain>
    </source>
</reference>
<dbReference type="InterPro" id="IPR015424">
    <property type="entry name" value="PyrdxlP-dep_Trfase"/>
</dbReference>
<evidence type="ECO:0008006" key="10">
    <source>
        <dbReference type="Google" id="ProtNLM"/>
    </source>
</evidence>
<evidence type="ECO:0000256" key="6">
    <source>
        <dbReference type="ARBA" id="ARBA00048021"/>
    </source>
</evidence>
<comment type="cofactor">
    <cofactor evidence="1">
        <name>pyridoxal 5'-phosphate</name>
        <dbReference type="ChEBI" id="CHEBI:597326"/>
    </cofactor>
</comment>
<dbReference type="EMBL" id="VCGU01000005">
    <property type="protein sequence ID" value="TRY75786.1"/>
    <property type="molecule type" value="Genomic_DNA"/>
</dbReference>
<gene>
    <name evidence="8" type="ORF">TCAL_01296</name>
</gene>
<dbReference type="InterPro" id="IPR005814">
    <property type="entry name" value="Aminotrans_3"/>
</dbReference>
<evidence type="ECO:0000313" key="8">
    <source>
        <dbReference type="EMBL" id="TRY75786.1"/>
    </source>
</evidence>
<dbReference type="PANTHER" id="PTHR43206:SF1">
    <property type="entry name" value="4-AMINOBUTYRATE AMINOTRANSFERASE, MITOCHONDRIAL"/>
    <property type="match status" value="1"/>
</dbReference>
<dbReference type="GO" id="GO:0030170">
    <property type="term" value="F:pyridoxal phosphate binding"/>
    <property type="evidence" value="ECO:0007669"/>
    <property type="project" value="InterPro"/>
</dbReference>
<comment type="similarity">
    <text evidence="2 7">Belongs to the class-III pyridoxal-phosphate-dependent aminotransferase family.</text>
</comment>
<dbReference type="PIRSF" id="PIRSF000521">
    <property type="entry name" value="Transaminase_4ab_Lys_Orn"/>
    <property type="match status" value="1"/>
</dbReference>
<keyword evidence="9" id="KW-1185">Reference proteome</keyword>
<name>A0A553PDN4_TIGCA</name>
<evidence type="ECO:0000256" key="5">
    <source>
        <dbReference type="ARBA" id="ARBA00022898"/>
    </source>
</evidence>
<dbReference type="GO" id="GO:0005739">
    <property type="term" value="C:mitochondrion"/>
    <property type="evidence" value="ECO:0007669"/>
    <property type="project" value="TreeGrafter"/>
</dbReference>
<dbReference type="Gene3D" id="3.90.1150.10">
    <property type="entry name" value="Aspartate Aminotransferase, domain 1"/>
    <property type="match status" value="1"/>
</dbReference>
<dbReference type="Pfam" id="PF00202">
    <property type="entry name" value="Aminotran_3"/>
    <property type="match status" value="1"/>
</dbReference>
<dbReference type="Proteomes" id="UP000318571">
    <property type="component" value="Chromosome 2"/>
</dbReference>